<evidence type="ECO:0000313" key="2">
    <source>
        <dbReference type="EMBL" id="ODN70481.1"/>
    </source>
</evidence>
<dbReference type="RefSeq" id="WP_141703618.1">
    <property type="nucleotide sequence ID" value="NZ_MCRJ01000049.1"/>
</dbReference>
<keyword evidence="1" id="KW-0812">Transmembrane</keyword>
<keyword evidence="1" id="KW-1133">Transmembrane helix</keyword>
<sequence>MTLASPDAAHVPAATPVASRWPLGPLLLLYVAFWTLVPTLTFRTVPLDVAENILWGREWPAGTYKHPPLQAWLTEIAHLALGPMGIYLLSAGCLAATALIVARLGRELVGRDAGRLAALLLLATCTRPFRFPSSTPTSCRCRSGPLRRSRCTGP</sequence>
<feature type="transmembrane region" description="Helical" evidence="1">
    <location>
        <begin position="26"/>
        <end position="45"/>
    </location>
</feature>
<organism evidence="2 3">
    <name type="scientific">Methylobrevis pamukkalensis</name>
    <dbReference type="NCBI Taxonomy" id="1439726"/>
    <lineage>
        <taxon>Bacteria</taxon>
        <taxon>Pseudomonadati</taxon>
        <taxon>Pseudomonadota</taxon>
        <taxon>Alphaproteobacteria</taxon>
        <taxon>Hyphomicrobiales</taxon>
        <taxon>Pleomorphomonadaceae</taxon>
        <taxon>Methylobrevis</taxon>
    </lineage>
</organism>
<comment type="caution">
    <text evidence="2">The sequence shown here is derived from an EMBL/GenBank/DDBJ whole genome shotgun (WGS) entry which is preliminary data.</text>
</comment>
<dbReference type="Proteomes" id="UP000094622">
    <property type="component" value="Unassembled WGS sequence"/>
</dbReference>
<keyword evidence="1" id="KW-0472">Membrane</keyword>
<reference evidence="2 3" key="1">
    <citation type="submission" date="2016-07" db="EMBL/GenBank/DDBJ databases">
        <title>Draft Genome Sequence of Methylobrevis pamukkalensis PK2.</title>
        <authorList>
            <person name="Vasilenko O.V."/>
            <person name="Doronina N.V."/>
            <person name="Shmareva M.N."/>
            <person name="Tarlachkov S.V."/>
            <person name="Mustakhimov I."/>
            <person name="Trotsenko Y.A."/>
        </authorList>
    </citation>
    <scope>NUCLEOTIDE SEQUENCE [LARGE SCALE GENOMIC DNA]</scope>
    <source>
        <strain evidence="2 3">PK2</strain>
    </source>
</reference>
<evidence type="ECO:0000313" key="3">
    <source>
        <dbReference type="Proteomes" id="UP000094622"/>
    </source>
</evidence>
<accession>A0A1E3H4P0</accession>
<keyword evidence="3" id="KW-1185">Reference proteome</keyword>
<protein>
    <recommendedName>
        <fullName evidence="4">Glycosyltransferase RgtA/B/C/D-like domain-containing protein</fullName>
    </recommendedName>
</protein>
<name>A0A1E3H4P0_9HYPH</name>
<proteinExistence type="predicted"/>
<evidence type="ECO:0000256" key="1">
    <source>
        <dbReference type="SAM" id="Phobius"/>
    </source>
</evidence>
<dbReference type="OrthoDB" id="7671407at2"/>
<dbReference type="EMBL" id="MCRJ01000049">
    <property type="protein sequence ID" value="ODN70481.1"/>
    <property type="molecule type" value="Genomic_DNA"/>
</dbReference>
<feature type="transmembrane region" description="Helical" evidence="1">
    <location>
        <begin position="76"/>
        <end position="101"/>
    </location>
</feature>
<gene>
    <name evidence="2" type="ORF">A6302_02223</name>
</gene>
<dbReference type="AlphaFoldDB" id="A0A1E3H4P0"/>
<evidence type="ECO:0008006" key="4">
    <source>
        <dbReference type="Google" id="ProtNLM"/>
    </source>
</evidence>